<dbReference type="AlphaFoldDB" id="A0A8H6CJM4"/>
<keyword evidence="7" id="KW-0496">Mitochondrion</keyword>
<dbReference type="InterPro" id="IPR006806">
    <property type="entry name" value="NDUFA5"/>
</dbReference>
<feature type="region of interest" description="Disordered" evidence="9">
    <location>
        <begin position="210"/>
        <end position="237"/>
    </location>
</feature>
<protein>
    <recommendedName>
        <fullName evidence="12">NADH-ubiquinone oxidoreductase 29.9 kDa subunit</fullName>
    </recommendedName>
</protein>
<dbReference type="Proteomes" id="UP000593566">
    <property type="component" value="Unassembled WGS sequence"/>
</dbReference>
<keyword evidence="8" id="KW-0472">Membrane</keyword>
<evidence type="ECO:0000256" key="7">
    <source>
        <dbReference type="ARBA" id="ARBA00023128"/>
    </source>
</evidence>
<dbReference type="RefSeq" id="XP_037153625.1">
    <property type="nucleotide sequence ID" value="XM_037300808.1"/>
</dbReference>
<keyword evidence="11" id="KW-1185">Reference proteome</keyword>
<gene>
    <name evidence="10" type="ORF">HO133_009952</name>
</gene>
<accession>A0A8H6CJM4</accession>
<organism evidence="10 11">
    <name type="scientific">Letharia lupina</name>
    <dbReference type="NCBI Taxonomy" id="560253"/>
    <lineage>
        <taxon>Eukaryota</taxon>
        <taxon>Fungi</taxon>
        <taxon>Dikarya</taxon>
        <taxon>Ascomycota</taxon>
        <taxon>Pezizomycotina</taxon>
        <taxon>Lecanoromycetes</taxon>
        <taxon>OSLEUM clade</taxon>
        <taxon>Lecanoromycetidae</taxon>
        <taxon>Lecanorales</taxon>
        <taxon>Lecanorineae</taxon>
        <taxon>Parmeliaceae</taxon>
        <taxon>Letharia</taxon>
    </lineage>
</organism>
<keyword evidence="4" id="KW-0679">Respiratory chain</keyword>
<sequence>MRNTIRLLASVKSGRYLEAGNPTGLTGLFTHPAPRSTLLYLYGATLDKLKAFPDHSVYRQSVEALTRHRMQIIESIKPEGYDEWAKKAAEKIEKFPEAFQPGANYNYKSAGGQHFVTVEDKGSEDQEWTSLEGTRTSEEKAAEVALLRKGRRQDYSKVVNWEPEPPLEASQISEAENQIGGGLIEEVIQVAEGELKLVDTMAESKVWEDIEEKPPQGQWDYFARDQHTSGTQEPPNK</sequence>
<evidence type="ECO:0000256" key="6">
    <source>
        <dbReference type="ARBA" id="ARBA00022982"/>
    </source>
</evidence>
<keyword evidence="5" id="KW-0999">Mitochondrion inner membrane</keyword>
<dbReference type="GO" id="GO:0022904">
    <property type="term" value="P:respiratory electron transport chain"/>
    <property type="evidence" value="ECO:0007669"/>
    <property type="project" value="InterPro"/>
</dbReference>
<evidence type="ECO:0000313" key="10">
    <source>
        <dbReference type="EMBL" id="KAF6224758.1"/>
    </source>
</evidence>
<evidence type="ECO:0008006" key="12">
    <source>
        <dbReference type="Google" id="ProtNLM"/>
    </source>
</evidence>
<evidence type="ECO:0000256" key="5">
    <source>
        <dbReference type="ARBA" id="ARBA00022792"/>
    </source>
</evidence>
<reference evidence="10 11" key="1">
    <citation type="journal article" date="2020" name="Genomics">
        <title>Complete, high-quality genomes from long-read metagenomic sequencing of two wolf lichen thalli reveals enigmatic genome architecture.</title>
        <authorList>
            <person name="McKenzie S.K."/>
            <person name="Walston R.F."/>
            <person name="Allen J.L."/>
        </authorList>
    </citation>
    <scope>NUCLEOTIDE SEQUENCE [LARGE SCALE GENOMIC DNA]</scope>
    <source>
        <strain evidence="10">WasteWater1</strain>
    </source>
</reference>
<proteinExistence type="inferred from homology"/>
<evidence type="ECO:0000256" key="2">
    <source>
        <dbReference type="ARBA" id="ARBA00010261"/>
    </source>
</evidence>
<evidence type="ECO:0000256" key="8">
    <source>
        <dbReference type="ARBA" id="ARBA00023136"/>
    </source>
</evidence>
<keyword evidence="6" id="KW-0249">Electron transport</keyword>
<evidence type="ECO:0000256" key="4">
    <source>
        <dbReference type="ARBA" id="ARBA00022660"/>
    </source>
</evidence>
<comment type="caution">
    <text evidence="10">The sequence shown here is derived from an EMBL/GenBank/DDBJ whole genome shotgun (WGS) entry which is preliminary data.</text>
</comment>
<evidence type="ECO:0000256" key="3">
    <source>
        <dbReference type="ARBA" id="ARBA00022448"/>
    </source>
</evidence>
<comment type="subcellular location">
    <subcellularLocation>
        <location evidence="1">Mitochondrion inner membrane</location>
        <topology evidence="1">Peripheral membrane protein</topology>
        <orientation evidence="1">Matrix side</orientation>
    </subcellularLocation>
</comment>
<dbReference type="GO" id="GO:0005743">
    <property type="term" value="C:mitochondrial inner membrane"/>
    <property type="evidence" value="ECO:0007669"/>
    <property type="project" value="UniProtKB-SubCell"/>
</dbReference>
<keyword evidence="3" id="KW-0813">Transport</keyword>
<dbReference type="Pfam" id="PF04716">
    <property type="entry name" value="ETC_C1_NDUFA5"/>
    <property type="match status" value="1"/>
</dbReference>
<comment type="similarity">
    <text evidence="2">Belongs to the complex I NDUFA5 subunit family.</text>
</comment>
<evidence type="ECO:0000256" key="9">
    <source>
        <dbReference type="SAM" id="MobiDB-lite"/>
    </source>
</evidence>
<evidence type="ECO:0000256" key="1">
    <source>
        <dbReference type="ARBA" id="ARBA00004443"/>
    </source>
</evidence>
<dbReference type="PANTHER" id="PTHR12653">
    <property type="entry name" value="NADH-UBIQUINONE OXIDOREDUCTASE 13 KD-B SUBUNIT"/>
    <property type="match status" value="1"/>
</dbReference>
<name>A0A8H6CJM4_9LECA</name>
<dbReference type="EMBL" id="JACCJB010000008">
    <property type="protein sequence ID" value="KAF6224758.1"/>
    <property type="molecule type" value="Genomic_DNA"/>
</dbReference>
<dbReference type="GeneID" id="59338344"/>
<evidence type="ECO:0000313" key="11">
    <source>
        <dbReference type="Proteomes" id="UP000593566"/>
    </source>
</evidence>
<dbReference type="PANTHER" id="PTHR12653:SF0">
    <property type="entry name" value="NADH DEHYDROGENASE [UBIQUINONE] 1 ALPHA SUBCOMPLEX SUBUNIT 5"/>
    <property type="match status" value="1"/>
</dbReference>
<feature type="compositionally biased region" description="Polar residues" evidence="9">
    <location>
        <begin position="228"/>
        <end position="237"/>
    </location>
</feature>